<gene>
    <name evidence="7" type="ORF">VCE7224_00677</name>
</gene>
<dbReference type="PANTHER" id="PTHR30471:SF6">
    <property type="entry name" value="UPF0758 PROTEIN VC_0510"/>
    <property type="match status" value="1"/>
</dbReference>
<dbReference type="Gene3D" id="3.40.140.10">
    <property type="entry name" value="Cytidine Deaminase, domain 2"/>
    <property type="match status" value="1"/>
</dbReference>
<organism evidence="7 8">
    <name type="scientific">Vibrio celticus</name>
    <dbReference type="NCBI Taxonomy" id="446372"/>
    <lineage>
        <taxon>Bacteria</taxon>
        <taxon>Pseudomonadati</taxon>
        <taxon>Pseudomonadota</taxon>
        <taxon>Gammaproteobacteria</taxon>
        <taxon>Vibrionales</taxon>
        <taxon>Vibrionaceae</taxon>
        <taxon>Vibrio</taxon>
    </lineage>
</organism>
<feature type="domain" description="MPN" evidence="6">
    <location>
        <begin position="34"/>
        <end position="155"/>
    </location>
</feature>
<dbReference type="GO" id="GO:0006508">
    <property type="term" value="P:proteolysis"/>
    <property type="evidence" value="ECO:0007669"/>
    <property type="project" value="UniProtKB-KW"/>
</dbReference>
<reference evidence="8" key="1">
    <citation type="submission" date="2016-06" db="EMBL/GenBank/DDBJ databases">
        <authorList>
            <person name="Rodrigo-Torres L."/>
            <person name="Arahal D.R."/>
        </authorList>
    </citation>
    <scope>NUCLEOTIDE SEQUENCE [LARGE SCALE GENOMIC DNA]</scope>
    <source>
        <strain evidence="8">CECT 7224</strain>
    </source>
</reference>
<evidence type="ECO:0000259" key="6">
    <source>
        <dbReference type="PROSITE" id="PS50249"/>
    </source>
</evidence>
<evidence type="ECO:0000256" key="2">
    <source>
        <dbReference type="ARBA" id="ARBA00022723"/>
    </source>
</evidence>
<keyword evidence="4" id="KW-0862">Zinc</keyword>
<evidence type="ECO:0000256" key="5">
    <source>
        <dbReference type="ARBA" id="ARBA00023049"/>
    </source>
</evidence>
<dbReference type="Proteomes" id="UP000092819">
    <property type="component" value="Unassembled WGS sequence"/>
</dbReference>
<dbReference type="InterPro" id="IPR020891">
    <property type="entry name" value="UPF0758_CS"/>
</dbReference>
<keyword evidence="5" id="KW-0482">Metalloprotease</keyword>
<dbReference type="AlphaFoldDB" id="A0A1C3JA08"/>
<evidence type="ECO:0000256" key="3">
    <source>
        <dbReference type="ARBA" id="ARBA00022801"/>
    </source>
</evidence>
<dbReference type="NCBIfam" id="TIGR00608">
    <property type="entry name" value="radc"/>
    <property type="match status" value="1"/>
</dbReference>
<evidence type="ECO:0000256" key="1">
    <source>
        <dbReference type="ARBA" id="ARBA00022670"/>
    </source>
</evidence>
<dbReference type="Pfam" id="PF04002">
    <property type="entry name" value="RadC"/>
    <property type="match status" value="1"/>
</dbReference>
<dbReference type="PROSITE" id="PS50249">
    <property type="entry name" value="MPN"/>
    <property type="match status" value="1"/>
</dbReference>
<keyword evidence="3" id="KW-0378">Hydrolase</keyword>
<keyword evidence="8" id="KW-1185">Reference proteome</keyword>
<dbReference type="InterPro" id="IPR037518">
    <property type="entry name" value="MPN"/>
</dbReference>
<evidence type="ECO:0000313" key="8">
    <source>
        <dbReference type="Proteomes" id="UP000092819"/>
    </source>
</evidence>
<name>A0A1C3JA08_9VIBR</name>
<dbReference type="InterPro" id="IPR025657">
    <property type="entry name" value="RadC_JAB"/>
</dbReference>
<dbReference type="InterPro" id="IPR001405">
    <property type="entry name" value="UPF0758"/>
</dbReference>
<proteinExistence type="predicted"/>
<evidence type="ECO:0000313" key="7">
    <source>
        <dbReference type="EMBL" id="SBT11943.1"/>
    </source>
</evidence>
<dbReference type="GO" id="GO:0046872">
    <property type="term" value="F:metal ion binding"/>
    <property type="evidence" value="ECO:0007669"/>
    <property type="project" value="UniProtKB-KW"/>
</dbReference>
<keyword evidence="1" id="KW-0645">Protease</keyword>
<evidence type="ECO:0000256" key="4">
    <source>
        <dbReference type="ARBA" id="ARBA00022833"/>
    </source>
</evidence>
<dbReference type="GO" id="GO:0008237">
    <property type="term" value="F:metallopeptidase activity"/>
    <property type="evidence" value="ECO:0007669"/>
    <property type="project" value="UniProtKB-KW"/>
</dbReference>
<protein>
    <recommendedName>
        <fullName evidence="6">MPN domain-containing protein</fullName>
    </recommendedName>
</protein>
<dbReference type="EMBL" id="FLQZ01000013">
    <property type="protein sequence ID" value="SBT11943.1"/>
    <property type="molecule type" value="Genomic_DNA"/>
</dbReference>
<sequence length="155" mass="17466">MHSNHYTPNEPTELRQILETAATLLAAKYSRAGSFTSPENTKQYLQMKLAHYDREVFAVMFLDNQNQLIEYKEMFFGTIDAASVYPREVVKEGLMLNSAAVIFGHNHPSGLPEPSQADRRITQRLSDALALIDIRVLDHVVVGEQCVSFAERGLL</sequence>
<dbReference type="PANTHER" id="PTHR30471">
    <property type="entry name" value="DNA REPAIR PROTEIN RADC"/>
    <property type="match status" value="1"/>
</dbReference>
<dbReference type="PROSITE" id="PS01302">
    <property type="entry name" value="UPF0758"/>
    <property type="match status" value="1"/>
</dbReference>
<keyword evidence="2" id="KW-0479">Metal-binding</keyword>
<dbReference type="CDD" id="cd08071">
    <property type="entry name" value="MPN_DUF2466"/>
    <property type="match status" value="1"/>
</dbReference>
<accession>A0A1C3JA08</accession>
<dbReference type="RefSeq" id="WP_065675562.1">
    <property type="nucleotide sequence ID" value="NZ_AP025463.1"/>
</dbReference>